<evidence type="ECO:0000313" key="1">
    <source>
        <dbReference type="EMBL" id="GFA09844.1"/>
    </source>
</evidence>
<protein>
    <submittedName>
        <fullName evidence="1">Uncharacterized protein</fullName>
    </submittedName>
</protein>
<dbReference type="AlphaFoldDB" id="A0A699J3V3"/>
<feature type="non-terminal residue" evidence="1">
    <location>
        <position position="1"/>
    </location>
</feature>
<comment type="caution">
    <text evidence="1">The sequence shown here is derived from an EMBL/GenBank/DDBJ whole genome shotgun (WGS) entry which is preliminary data.</text>
</comment>
<organism evidence="1">
    <name type="scientific">Tanacetum cinerariifolium</name>
    <name type="common">Dalmatian daisy</name>
    <name type="synonym">Chrysanthemum cinerariifolium</name>
    <dbReference type="NCBI Taxonomy" id="118510"/>
    <lineage>
        <taxon>Eukaryota</taxon>
        <taxon>Viridiplantae</taxon>
        <taxon>Streptophyta</taxon>
        <taxon>Embryophyta</taxon>
        <taxon>Tracheophyta</taxon>
        <taxon>Spermatophyta</taxon>
        <taxon>Magnoliopsida</taxon>
        <taxon>eudicotyledons</taxon>
        <taxon>Gunneridae</taxon>
        <taxon>Pentapetalae</taxon>
        <taxon>asterids</taxon>
        <taxon>campanulids</taxon>
        <taxon>Asterales</taxon>
        <taxon>Asteraceae</taxon>
        <taxon>Asteroideae</taxon>
        <taxon>Anthemideae</taxon>
        <taxon>Anthemidinae</taxon>
        <taxon>Tanacetum</taxon>
    </lineage>
</organism>
<proteinExistence type="predicted"/>
<gene>
    <name evidence="1" type="ORF">Tci_581816</name>
</gene>
<name>A0A699J3V3_TANCI</name>
<accession>A0A699J3V3</accession>
<reference evidence="1" key="1">
    <citation type="journal article" date="2019" name="Sci. Rep.">
        <title>Draft genome of Tanacetum cinerariifolium, the natural source of mosquito coil.</title>
        <authorList>
            <person name="Yamashiro T."/>
            <person name="Shiraishi A."/>
            <person name="Satake H."/>
            <person name="Nakayama K."/>
        </authorList>
    </citation>
    <scope>NUCLEOTIDE SEQUENCE</scope>
</reference>
<sequence length="116" mass="13338">DLSRAPYSRRTKVKLPECKDIVYALGDETSFIFPWGNNDIAVFIVKSIRFEGRWLPFRRTGNYYFYPRLLLLFYYRIVRIKSLQGVTAVQEVIINGDSPVPEPPAVGTVVPPKTEV</sequence>
<dbReference type="EMBL" id="BKCJ010368612">
    <property type="protein sequence ID" value="GFA09844.1"/>
    <property type="molecule type" value="Genomic_DNA"/>
</dbReference>